<dbReference type="GO" id="GO:0016020">
    <property type="term" value="C:membrane"/>
    <property type="evidence" value="ECO:0007669"/>
    <property type="project" value="UniProtKB-SubCell"/>
</dbReference>
<keyword evidence="13" id="KW-1185">Reference proteome</keyword>
<dbReference type="PANTHER" id="PTHR35518:SF2">
    <property type="entry name" value="MAINTENANCE OF TELOMERE CAPPING PROTEIN 6"/>
    <property type="match status" value="1"/>
</dbReference>
<evidence type="ECO:0000256" key="7">
    <source>
        <dbReference type="ARBA" id="ARBA00037703"/>
    </source>
</evidence>
<dbReference type="OrthoDB" id="5573651at2759"/>
<dbReference type="PANTHER" id="PTHR35518">
    <property type="entry name" value="MAINTENANCE OF TELOMOERE CAPPING"/>
    <property type="match status" value="1"/>
</dbReference>
<keyword evidence="6" id="KW-0325">Glycoprotein</keyword>
<comment type="similarity">
    <text evidence="8">Belongs to the MTC6 family.</text>
</comment>
<accession>A0A9P4TAR9</accession>
<feature type="domain" description="MTC6 partial TIM-barrel" evidence="11">
    <location>
        <begin position="61"/>
        <end position="302"/>
    </location>
</feature>
<organism evidence="12 13">
    <name type="scientific">Curvularia kusanoi</name>
    <name type="common">Cochliobolus kusanoi</name>
    <dbReference type="NCBI Taxonomy" id="90978"/>
    <lineage>
        <taxon>Eukaryota</taxon>
        <taxon>Fungi</taxon>
        <taxon>Dikarya</taxon>
        <taxon>Ascomycota</taxon>
        <taxon>Pezizomycotina</taxon>
        <taxon>Dothideomycetes</taxon>
        <taxon>Pleosporomycetidae</taxon>
        <taxon>Pleosporales</taxon>
        <taxon>Pleosporineae</taxon>
        <taxon>Pleosporaceae</taxon>
        <taxon>Curvularia</taxon>
    </lineage>
</organism>
<comment type="subcellular location">
    <subcellularLocation>
        <location evidence="1">Membrane</location>
        <topology evidence="1">Single-pass type I membrane protein</topology>
    </subcellularLocation>
</comment>
<dbReference type="InterPro" id="IPR051008">
    <property type="entry name" value="Telomere_Capping_Maintenance"/>
</dbReference>
<evidence type="ECO:0000256" key="1">
    <source>
        <dbReference type="ARBA" id="ARBA00004479"/>
    </source>
</evidence>
<evidence type="ECO:0000256" key="10">
    <source>
        <dbReference type="SAM" id="Phobius"/>
    </source>
</evidence>
<feature type="transmembrane region" description="Helical" evidence="10">
    <location>
        <begin position="458"/>
        <end position="479"/>
    </location>
</feature>
<evidence type="ECO:0000256" key="2">
    <source>
        <dbReference type="ARBA" id="ARBA00022692"/>
    </source>
</evidence>
<evidence type="ECO:0000313" key="13">
    <source>
        <dbReference type="Proteomes" id="UP000801428"/>
    </source>
</evidence>
<reference evidence="12" key="1">
    <citation type="submission" date="2019-04" db="EMBL/GenBank/DDBJ databases">
        <title>Sequencing of skin fungus with MAO and IRED activity.</title>
        <authorList>
            <person name="Marsaioli A.J."/>
            <person name="Bonatto J.M.C."/>
            <person name="Reis Junior O."/>
        </authorList>
    </citation>
    <scope>NUCLEOTIDE SEQUENCE</scope>
    <source>
        <strain evidence="12">30M1</strain>
    </source>
</reference>
<comment type="caution">
    <text evidence="12">The sequence shown here is derived from an EMBL/GenBank/DDBJ whole genome shotgun (WGS) entry which is preliminary data.</text>
</comment>
<evidence type="ECO:0000256" key="3">
    <source>
        <dbReference type="ARBA" id="ARBA00022729"/>
    </source>
</evidence>
<keyword evidence="2 10" id="KW-0812">Transmembrane</keyword>
<evidence type="ECO:0000256" key="6">
    <source>
        <dbReference type="ARBA" id="ARBA00023180"/>
    </source>
</evidence>
<evidence type="ECO:0000256" key="9">
    <source>
        <dbReference type="ARBA" id="ARBA00039865"/>
    </source>
</evidence>
<dbReference type="InterPro" id="IPR057530">
    <property type="entry name" value="TIM-barrel_MTC6"/>
</dbReference>
<evidence type="ECO:0000256" key="4">
    <source>
        <dbReference type="ARBA" id="ARBA00022989"/>
    </source>
</evidence>
<dbReference type="Pfam" id="PF25506">
    <property type="entry name" value="TIM-barrel_MTC6"/>
    <property type="match status" value="1"/>
</dbReference>
<keyword evidence="4 10" id="KW-1133">Transmembrane helix</keyword>
<dbReference type="EMBL" id="SWKU01000018">
    <property type="protein sequence ID" value="KAF2998859.1"/>
    <property type="molecule type" value="Genomic_DNA"/>
</dbReference>
<dbReference type="AlphaFoldDB" id="A0A9P4TAR9"/>
<evidence type="ECO:0000256" key="8">
    <source>
        <dbReference type="ARBA" id="ARBA00038159"/>
    </source>
</evidence>
<dbReference type="InterPro" id="IPR016187">
    <property type="entry name" value="CTDL_fold"/>
</dbReference>
<dbReference type="SUPFAM" id="SSF56436">
    <property type="entry name" value="C-type lectin-like"/>
    <property type="match status" value="1"/>
</dbReference>
<keyword evidence="5 10" id="KW-0472">Membrane</keyword>
<dbReference type="Proteomes" id="UP000801428">
    <property type="component" value="Unassembled WGS sequence"/>
</dbReference>
<sequence>MPQPVKVRQADSLSSLISSIWTSSSGPGSSALSAAPSASAQPIISYPTTKGPPLLQIGRYNCTSQMTFGLLTGLLEDFLDETATTTGATITFLNLNIHAAATLADPDQPAPLLSQAQVPQSDDTLSAIVKGNLSSLLYTPATLAEQRADLNSSWYDVEWDNIPAGGYYSTSKNTAGNVFTESGWPTEALMEFQQFKRVIVGFGTVDKQMEAYNINDDLSNIFPPGTITRERQVSFASDGQVDSGCYFPSSTDAVTSEFNASFARATPPSINAGQNPDLMSPILSVSNLTRCGIVPFLNQSLAGTTADKNPLPYAAYVHSTLWSWAPGQPLNATRASSTANRCVVMTNSPYPGRWEVGDCATRLRAACQDPGKPYYWEVSADKSEYTSAETLCRSPLQFAVPHTALENEYLYAAWQRSSAPDEPVFVDLNQLGTADCWVIGINGTCPYLQSTDTNRTRIVVVPTIAAVIIFVCAALTFFIKCASNRREDRRGRGRKMLDGWEYEGVPS</sequence>
<evidence type="ECO:0000313" key="12">
    <source>
        <dbReference type="EMBL" id="KAF2998859.1"/>
    </source>
</evidence>
<name>A0A9P4TAR9_CURKU</name>
<evidence type="ECO:0000256" key="5">
    <source>
        <dbReference type="ARBA" id="ARBA00023136"/>
    </source>
</evidence>
<evidence type="ECO:0000259" key="11">
    <source>
        <dbReference type="Pfam" id="PF25506"/>
    </source>
</evidence>
<proteinExistence type="inferred from homology"/>
<gene>
    <name evidence="12" type="ORF">E8E13_003738</name>
</gene>
<protein>
    <recommendedName>
        <fullName evidence="9">Maintenance of telomere capping protein 6</fullName>
    </recommendedName>
</protein>
<keyword evidence="3" id="KW-0732">Signal</keyword>
<comment type="function">
    <text evidence="7">May be involved in telomere capping.</text>
</comment>